<protein>
    <recommendedName>
        <fullName evidence="3">Nuclear transport factor 2 family protein</fullName>
    </recommendedName>
</protein>
<reference evidence="2" key="1">
    <citation type="journal article" date="2019" name="Int. J. Syst. Evol. Microbiol.">
        <title>The Global Catalogue of Microorganisms (GCM) 10K type strain sequencing project: providing services to taxonomists for standard genome sequencing and annotation.</title>
        <authorList>
            <consortium name="The Broad Institute Genomics Platform"/>
            <consortium name="The Broad Institute Genome Sequencing Center for Infectious Disease"/>
            <person name="Wu L."/>
            <person name="Ma J."/>
        </authorList>
    </citation>
    <scope>NUCLEOTIDE SEQUENCE [LARGE SCALE GENOMIC DNA]</scope>
    <source>
        <strain evidence="2">JCM 16021</strain>
    </source>
</reference>
<evidence type="ECO:0000313" key="2">
    <source>
        <dbReference type="Proteomes" id="UP001500575"/>
    </source>
</evidence>
<keyword evidence="2" id="KW-1185">Reference proteome</keyword>
<sequence>MLAIIALVVGAAFVEGGSLAPEPSTAAAGVTVPHLGAPEDPLTVLHDWDRRRSAAWATGDAAALRALYASGSVAARRDVRLLRGYLDRGLRVEGLTTQVLDAEVLSLSARRLVVSVTDRVVGGVARGADWSTALPRGAPVSRRVTLVRGGRGWVVAAVHERLPAGGSG</sequence>
<organism evidence="1 2">
    <name type="scientific">Nocardioides bigeumensis</name>
    <dbReference type="NCBI Taxonomy" id="433657"/>
    <lineage>
        <taxon>Bacteria</taxon>
        <taxon>Bacillati</taxon>
        <taxon>Actinomycetota</taxon>
        <taxon>Actinomycetes</taxon>
        <taxon>Propionibacteriales</taxon>
        <taxon>Nocardioidaceae</taxon>
        <taxon>Nocardioides</taxon>
    </lineage>
</organism>
<gene>
    <name evidence="1" type="ORF">GCM10009843_00970</name>
</gene>
<dbReference type="EMBL" id="BAAAQQ010000001">
    <property type="protein sequence ID" value="GAA2113368.1"/>
    <property type="molecule type" value="Genomic_DNA"/>
</dbReference>
<name>A0ABP5J8V8_9ACTN</name>
<proteinExistence type="predicted"/>
<comment type="caution">
    <text evidence="1">The sequence shown here is derived from an EMBL/GenBank/DDBJ whole genome shotgun (WGS) entry which is preliminary data.</text>
</comment>
<evidence type="ECO:0008006" key="3">
    <source>
        <dbReference type="Google" id="ProtNLM"/>
    </source>
</evidence>
<accession>A0ABP5J8V8</accession>
<dbReference type="Proteomes" id="UP001500575">
    <property type="component" value="Unassembled WGS sequence"/>
</dbReference>
<evidence type="ECO:0000313" key="1">
    <source>
        <dbReference type="EMBL" id="GAA2113368.1"/>
    </source>
</evidence>